<protein>
    <recommendedName>
        <fullName evidence="5">Beta-xylanase</fullName>
        <ecNumber evidence="5">3.2.1.8</ecNumber>
    </recommendedName>
</protein>
<dbReference type="EC" id="3.2.1.8" evidence="5"/>
<dbReference type="RefSeq" id="WP_008620367.1">
    <property type="nucleotide sequence ID" value="NZ_AP025941.1"/>
</dbReference>
<dbReference type="PROSITE" id="PS51760">
    <property type="entry name" value="GH10_2"/>
    <property type="match status" value="1"/>
</dbReference>
<sequence>MGLFKRSMFLGMAAIAILEGFAQAENTLRGAFADKFLIGTALNVRQVESKDKALQALVRDQFSAVVAENCMKAEVVQPKEGVFKFEDGDRLCDLAEKNGQVVTGHCLIWHSQAPKWFFKDKEGKTVSRDVLIQRMKDHIYKVVGHYKGRVKGWDVVNEAIEGNGEFRKSPFYKIIGPDFIRLAFQFAHEADPDVELYYNDYGMDSPRKREAVVRLVKDLKAHGCRIDAVGMQSHLGLNTSLGEYEKSMEAFIGAGVKVLVTEMELSVLPWPKGNYGAAIETNFAYKDEMDPYKDGLPEEKAKEQNDFYIKLFDIYLRHSKDIGRVTFWGVSDGDSWKNNFPIHGRTDYPLAFDRDLKPKPFVKTVIEMAKSGRYDK</sequence>
<keyword evidence="2 5" id="KW-0119">Carbohydrate metabolism</keyword>
<dbReference type="SUPFAM" id="SSF51445">
    <property type="entry name" value="(Trans)glycosidases"/>
    <property type="match status" value="1"/>
</dbReference>
<dbReference type="Pfam" id="PF00331">
    <property type="entry name" value="Glyco_hydro_10"/>
    <property type="match status" value="1"/>
</dbReference>
<name>A0A6N3BKC1_9BACT</name>
<gene>
    <name evidence="8" type="primary">xylI</name>
    <name evidence="8" type="ORF">PCLFYP37_01765</name>
</gene>
<dbReference type="AlphaFoldDB" id="A0A6N3BKC1"/>
<dbReference type="InterPro" id="IPR044846">
    <property type="entry name" value="GH10"/>
</dbReference>
<dbReference type="InterPro" id="IPR001000">
    <property type="entry name" value="GH10_dom"/>
</dbReference>
<feature type="domain" description="GH10" evidence="7">
    <location>
        <begin position="22"/>
        <end position="368"/>
    </location>
</feature>
<dbReference type="GO" id="GO:0031176">
    <property type="term" value="F:endo-1,4-beta-xylanase activity"/>
    <property type="evidence" value="ECO:0007669"/>
    <property type="project" value="UniProtKB-EC"/>
</dbReference>
<evidence type="ECO:0000256" key="6">
    <source>
        <dbReference type="SAM" id="SignalP"/>
    </source>
</evidence>
<evidence type="ECO:0000256" key="3">
    <source>
        <dbReference type="ARBA" id="ARBA00023295"/>
    </source>
</evidence>
<organism evidence="8">
    <name type="scientific">Paraprevotella clara</name>
    <dbReference type="NCBI Taxonomy" id="454154"/>
    <lineage>
        <taxon>Bacteria</taxon>
        <taxon>Pseudomonadati</taxon>
        <taxon>Bacteroidota</taxon>
        <taxon>Bacteroidia</taxon>
        <taxon>Bacteroidales</taxon>
        <taxon>Prevotellaceae</taxon>
        <taxon>Paraprevotella</taxon>
    </lineage>
</organism>
<dbReference type="PANTHER" id="PTHR31490:SF90">
    <property type="entry name" value="ENDO-1,4-BETA-XYLANASE A"/>
    <property type="match status" value="1"/>
</dbReference>
<evidence type="ECO:0000256" key="1">
    <source>
        <dbReference type="ARBA" id="ARBA00022801"/>
    </source>
</evidence>
<accession>A0A6N3BKC1</accession>
<keyword evidence="1 5" id="KW-0378">Hydrolase</keyword>
<dbReference type="GO" id="GO:0045493">
    <property type="term" value="P:xylan catabolic process"/>
    <property type="evidence" value="ECO:0007669"/>
    <property type="project" value="UniProtKB-KW"/>
</dbReference>
<evidence type="ECO:0000313" key="8">
    <source>
        <dbReference type="EMBL" id="VYU04412.1"/>
    </source>
</evidence>
<proteinExistence type="inferred from homology"/>
<evidence type="ECO:0000256" key="2">
    <source>
        <dbReference type="ARBA" id="ARBA00023277"/>
    </source>
</evidence>
<dbReference type="Gene3D" id="3.20.20.80">
    <property type="entry name" value="Glycosidases"/>
    <property type="match status" value="1"/>
</dbReference>
<dbReference type="InterPro" id="IPR017853">
    <property type="entry name" value="GH"/>
</dbReference>
<evidence type="ECO:0000259" key="7">
    <source>
        <dbReference type="PROSITE" id="PS51760"/>
    </source>
</evidence>
<dbReference type="SMART" id="SM00633">
    <property type="entry name" value="Glyco_10"/>
    <property type="match status" value="1"/>
</dbReference>
<comment type="similarity">
    <text evidence="5">Belongs to the glycosyl hydrolase 10 (cellulase F) family.</text>
</comment>
<keyword evidence="8" id="KW-0858">Xylan degradation</keyword>
<dbReference type="PANTHER" id="PTHR31490">
    <property type="entry name" value="GLYCOSYL HYDROLASE"/>
    <property type="match status" value="1"/>
</dbReference>
<feature type="chain" id="PRO_5027029036" description="Beta-xylanase" evidence="6">
    <location>
        <begin position="25"/>
        <end position="376"/>
    </location>
</feature>
<keyword evidence="4 5" id="KW-0624">Polysaccharide degradation</keyword>
<dbReference type="EMBL" id="CACRUT010000013">
    <property type="protein sequence ID" value="VYU04412.1"/>
    <property type="molecule type" value="Genomic_DNA"/>
</dbReference>
<reference evidence="8" key="1">
    <citation type="submission" date="2019-11" db="EMBL/GenBank/DDBJ databases">
        <authorList>
            <person name="Feng L."/>
        </authorList>
    </citation>
    <scope>NUCLEOTIDE SEQUENCE</scope>
    <source>
        <strain evidence="8">PclaraLFYP37</strain>
    </source>
</reference>
<evidence type="ECO:0000256" key="5">
    <source>
        <dbReference type="RuleBase" id="RU361174"/>
    </source>
</evidence>
<evidence type="ECO:0000256" key="4">
    <source>
        <dbReference type="ARBA" id="ARBA00023326"/>
    </source>
</evidence>
<dbReference type="GeneID" id="93557558"/>
<dbReference type="PRINTS" id="PR00134">
    <property type="entry name" value="GLHYDRLASE10"/>
</dbReference>
<feature type="signal peptide" evidence="6">
    <location>
        <begin position="1"/>
        <end position="24"/>
    </location>
</feature>
<keyword evidence="3 5" id="KW-0326">Glycosidase</keyword>
<keyword evidence="6" id="KW-0732">Signal</keyword>
<comment type="catalytic activity">
    <reaction evidence="5">
        <text>Endohydrolysis of (1-&gt;4)-beta-D-xylosidic linkages in xylans.</text>
        <dbReference type="EC" id="3.2.1.8"/>
    </reaction>
</comment>